<keyword evidence="1" id="KW-0346">Stress response</keyword>
<feature type="domain" description="SHSP" evidence="5">
    <location>
        <begin position="26"/>
        <end position="136"/>
    </location>
</feature>
<dbReference type="InterPro" id="IPR002068">
    <property type="entry name" value="A-crystallin/Hsp20_dom"/>
</dbReference>
<evidence type="ECO:0000256" key="4">
    <source>
        <dbReference type="SAM" id="MobiDB-lite"/>
    </source>
</evidence>
<feature type="compositionally biased region" description="Polar residues" evidence="4">
    <location>
        <begin position="1"/>
        <end position="32"/>
    </location>
</feature>
<name>A0AAV1B9G3_VICFA</name>
<dbReference type="PANTHER" id="PTHR11527">
    <property type="entry name" value="HEAT-SHOCK PROTEIN 20 FAMILY MEMBER"/>
    <property type="match status" value="1"/>
</dbReference>
<evidence type="ECO:0000256" key="2">
    <source>
        <dbReference type="PROSITE-ProRule" id="PRU00285"/>
    </source>
</evidence>
<proteinExistence type="inferred from homology"/>
<evidence type="ECO:0000256" key="1">
    <source>
        <dbReference type="ARBA" id="ARBA00023016"/>
    </source>
</evidence>
<evidence type="ECO:0000259" key="5">
    <source>
        <dbReference type="PROSITE" id="PS01031"/>
    </source>
</evidence>
<dbReference type="Pfam" id="PF00011">
    <property type="entry name" value="HSP20"/>
    <property type="match status" value="1"/>
</dbReference>
<evidence type="ECO:0000313" key="6">
    <source>
        <dbReference type="EMBL" id="CAI8618258.1"/>
    </source>
</evidence>
<evidence type="ECO:0000256" key="3">
    <source>
        <dbReference type="RuleBase" id="RU003616"/>
    </source>
</evidence>
<dbReference type="EMBL" id="OX451741">
    <property type="protein sequence ID" value="CAI8618258.1"/>
    <property type="molecule type" value="Genomic_DNA"/>
</dbReference>
<dbReference type="SUPFAM" id="SSF49764">
    <property type="entry name" value="HSP20-like chaperones"/>
    <property type="match status" value="1"/>
</dbReference>
<organism evidence="6 7">
    <name type="scientific">Vicia faba</name>
    <name type="common">Broad bean</name>
    <name type="synonym">Faba vulgaris</name>
    <dbReference type="NCBI Taxonomy" id="3906"/>
    <lineage>
        <taxon>Eukaryota</taxon>
        <taxon>Viridiplantae</taxon>
        <taxon>Streptophyta</taxon>
        <taxon>Embryophyta</taxon>
        <taxon>Tracheophyta</taxon>
        <taxon>Spermatophyta</taxon>
        <taxon>Magnoliopsida</taxon>
        <taxon>eudicotyledons</taxon>
        <taxon>Gunneridae</taxon>
        <taxon>Pentapetalae</taxon>
        <taxon>rosids</taxon>
        <taxon>fabids</taxon>
        <taxon>Fabales</taxon>
        <taxon>Fabaceae</taxon>
        <taxon>Papilionoideae</taxon>
        <taxon>50 kb inversion clade</taxon>
        <taxon>NPAAA clade</taxon>
        <taxon>Hologalegina</taxon>
        <taxon>IRL clade</taxon>
        <taxon>Fabeae</taxon>
        <taxon>Vicia</taxon>
    </lineage>
</organism>
<accession>A0AAV1B9G3</accession>
<dbReference type="CDD" id="cd06472">
    <property type="entry name" value="ACD_ScHsp26_like"/>
    <property type="match status" value="1"/>
</dbReference>
<feature type="region of interest" description="Disordered" evidence="4">
    <location>
        <begin position="1"/>
        <end position="33"/>
    </location>
</feature>
<comment type="similarity">
    <text evidence="2 3">Belongs to the small heat shock protein (HSP20) family.</text>
</comment>
<gene>
    <name evidence="6" type="ORF">VFH_VI114840</name>
</gene>
<dbReference type="Proteomes" id="UP001157006">
    <property type="component" value="Chromosome 6"/>
</dbReference>
<evidence type="ECO:0000313" key="7">
    <source>
        <dbReference type="Proteomes" id="UP001157006"/>
    </source>
</evidence>
<keyword evidence="7" id="KW-1185">Reference proteome</keyword>
<protein>
    <recommendedName>
        <fullName evidence="5">SHSP domain-containing protein</fullName>
    </recommendedName>
</protein>
<dbReference type="PROSITE" id="PS01031">
    <property type="entry name" value="SHSP"/>
    <property type="match status" value="1"/>
</dbReference>
<reference evidence="6 7" key="1">
    <citation type="submission" date="2023-01" db="EMBL/GenBank/DDBJ databases">
        <authorList>
            <person name="Kreplak J."/>
        </authorList>
    </citation>
    <scope>NUCLEOTIDE SEQUENCE [LARGE SCALE GENOMIC DNA]</scope>
</reference>
<sequence>MSMIPSNNNPFEGSSFSTSIQELSRENPSFLNEQVDWKETEEAHVLKAGIPGLKKDEVKIEVEDGRVLQIRGERSMEREESNDGCHRVERSSGKFMRSYTLPSNCKMDGVKASMEDGVLTVTIPKDGAQNSDLLTG</sequence>
<dbReference type="InterPro" id="IPR031107">
    <property type="entry name" value="Small_HSP"/>
</dbReference>
<dbReference type="Gene3D" id="2.60.40.790">
    <property type="match status" value="1"/>
</dbReference>
<dbReference type="InterPro" id="IPR008978">
    <property type="entry name" value="HSP20-like_chaperone"/>
</dbReference>
<dbReference type="AlphaFoldDB" id="A0AAV1B9G3"/>